<dbReference type="NCBIfam" id="TIGR00254">
    <property type="entry name" value="GGDEF"/>
    <property type="match status" value="1"/>
</dbReference>
<evidence type="ECO:0000313" key="5">
    <source>
        <dbReference type="EMBL" id="MBA2882021.1"/>
    </source>
</evidence>
<accession>A0A7W0HLI5</accession>
<dbReference type="FunFam" id="3.30.70.270:FF:000001">
    <property type="entry name" value="Diguanylate cyclase domain protein"/>
    <property type="match status" value="1"/>
</dbReference>
<dbReference type="EC" id="2.7.7.65" evidence="1"/>
<sequence>MGESDLLMTLLEVIKANPLAFRVFFNAAGSTLAVVTDRDHRILACNDNLARNLHLPEKPLGRFLGDILCSLEGEEGFSLLVSRQDNSLLPQIFRICYTEILFKCYTFAIEEGFLVLGDRLGGTDNEVLESMSLLNNELSGLSRELAQKNRDLEKANRKITELSRTDSLTGLANRAYFQERYQEAFNLARRHQMPLAVVMMDLDHFKHINDIYGHDAGDAVLRHFGGLVRESCRQEDFAARFGGEEFILYLPHTTIKEALSLADRLRQRLAGAAILENHYQVTASMGVAGLAPDDSPESLIKRGDQALYKAKDAGRNWVCAL</sequence>
<dbReference type="PANTHER" id="PTHR45138:SF9">
    <property type="entry name" value="DIGUANYLATE CYCLASE DGCM-RELATED"/>
    <property type="match status" value="1"/>
</dbReference>
<organism evidence="5 6">
    <name type="scientific">Desulfosalsimonas propionicica</name>
    <dbReference type="NCBI Taxonomy" id="332175"/>
    <lineage>
        <taxon>Bacteria</taxon>
        <taxon>Pseudomonadati</taxon>
        <taxon>Thermodesulfobacteriota</taxon>
        <taxon>Desulfobacteria</taxon>
        <taxon>Desulfobacterales</taxon>
        <taxon>Desulfosalsimonadaceae</taxon>
        <taxon>Desulfosalsimonas</taxon>
    </lineage>
</organism>
<comment type="caution">
    <text evidence="5">The sequence shown here is derived from an EMBL/GenBank/DDBJ whole genome shotgun (WGS) entry which is preliminary data.</text>
</comment>
<keyword evidence="6" id="KW-1185">Reference proteome</keyword>
<dbReference type="GO" id="GO:1902201">
    <property type="term" value="P:negative regulation of bacterial-type flagellum-dependent cell motility"/>
    <property type="evidence" value="ECO:0007669"/>
    <property type="project" value="TreeGrafter"/>
</dbReference>
<dbReference type="EMBL" id="JACDUS010000006">
    <property type="protein sequence ID" value="MBA2882021.1"/>
    <property type="molecule type" value="Genomic_DNA"/>
</dbReference>
<evidence type="ECO:0000259" key="4">
    <source>
        <dbReference type="PROSITE" id="PS50887"/>
    </source>
</evidence>
<name>A0A7W0HLI5_9BACT</name>
<dbReference type="InterPro" id="IPR050469">
    <property type="entry name" value="Diguanylate_Cyclase"/>
</dbReference>
<evidence type="ECO:0000256" key="1">
    <source>
        <dbReference type="ARBA" id="ARBA00012528"/>
    </source>
</evidence>
<gene>
    <name evidence="5" type="ORF">HNR65_002355</name>
</gene>
<dbReference type="PANTHER" id="PTHR45138">
    <property type="entry name" value="REGULATORY COMPONENTS OF SENSORY TRANSDUCTION SYSTEM"/>
    <property type="match status" value="1"/>
</dbReference>
<dbReference type="Pfam" id="PF00990">
    <property type="entry name" value="GGDEF"/>
    <property type="match status" value="1"/>
</dbReference>
<dbReference type="GO" id="GO:0043709">
    <property type="term" value="P:cell adhesion involved in single-species biofilm formation"/>
    <property type="evidence" value="ECO:0007669"/>
    <property type="project" value="TreeGrafter"/>
</dbReference>
<comment type="catalytic activity">
    <reaction evidence="2">
        <text>2 GTP = 3',3'-c-di-GMP + 2 diphosphate</text>
        <dbReference type="Rhea" id="RHEA:24898"/>
        <dbReference type="ChEBI" id="CHEBI:33019"/>
        <dbReference type="ChEBI" id="CHEBI:37565"/>
        <dbReference type="ChEBI" id="CHEBI:58805"/>
        <dbReference type="EC" id="2.7.7.65"/>
    </reaction>
</comment>
<feature type="domain" description="GGDEF" evidence="4">
    <location>
        <begin position="193"/>
        <end position="321"/>
    </location>
</feature>
<dbReference type="Gene3D" id="3.30.70.270">
    <property type="match status" value="1"/>
</dbReference>
<dbReference type="InterPro" id="IPR029787">
    <property type="entry name" value="Nucleotide_cyclase"/>
</dbReference>
<dbReference type="SUPFAM" id="SSF55073">
    <property type="entry name" value="Nucleotide cyclase"/>
    <property type="match status" value="1"/>
</dbReference>
<protein>
    <recommendedName>
        <fullName evidence="1">diguanylate cyclase</fullName>
        <ecNumber evidence="1">2.7.7.65</ecNumber>
    </recommendedName>
</protein>
<keyword evidence="3" id="KW-0175">Coiled coil</keyword>
<dbReference type="CDD" id="cd01949">
    <property type="entry name" value="GGDEF"/>
    <property type="match status" value="1"/>
</dbReference>
<proteinExistence type="predicted"/>
<feature type="coiled-coil region" evidence="3">
    <location>
        <begin position="131"/>
        <end position="165"/>
    </location>
</feature>
<evidence type="ECO:0000313" key="6">
    <source>
        <dbReference type="Proteomes" id="UP000525298"/>
    </source>
</evidence>
<dbReference type="InterPro" id="IPR000160">
    <property type="entry name" value="GGDEF_dom"/>
</dbReference>
<evidence type="ECO:0000256" key="3">
    <source>
        <dbReference type="SAM" id="Coils"/>
    </source>
</evidence>
<evidence type="ECO:0000256" key="2">
    <source>
        <dbReference type="ARBA" id="ARBA00034247"/>
    </source>
</evidence>
<dbReference type="RefSeq" id="WP_181551672.1">
    <property type="nucleotide sequence ID" value="NZ_JACDUS010000006.1"/>
</dbReference>
<dbReference type="GO" id="GO:0052621">
    <property type="term" value="F:diguanylate cyclase activity"/>
    <property type="evidence" value="ECO:0007669"/>
    <property type="project" value="UniProtKB-EC"/>
</dbReference>
<dbReference type="PROSITE" id="PS50887">
    <property type="entry name" value="GGDEF"/>
    <property type="match status" value="1"/>
</dbReference>
<dbReference type="InterPro" id="IPR043128">
    <property type="entry name" value="Rev_trsase/Diguanyl_cyclase"/>
</dbReference>
<dbReference type="GO" id="GO:0005886">
    <property type="term" value="C:plasma membrane"/>
    <property type="evidence" value="ECO:0007669"/>
    <property type="project" value="TreeGrafter"/>
</dbReference>
<dbReference type="SMART" id="SM00267">
    <property type="entry name" value="GGDEF"/>
    <property type="match status" value="1"/>
</dbReference>
<dbReference type="AlphaFoldDB" id="A0A7W0HLI5"/>
<dbReference type="Proteomes" id="UP000525298">
    <property type="component" value="Unassembled WGS sequence"/>
</dbReference>
<reference evidence="5 6" key="1">
    <citation type="submission" date="2020-07" db="EMBL/GenBank/DDBJ databases">
        <title>Genomic Encyclopedia of Type Strains, Phase IV (KMG-IV): sequencing the most valuable type-strain genomes for metagenomic binning, comparative biology and taxonomic classification.</title>
        <authorList>
            <person name="Goeker M."/>
        </authorList>
    </citation>
    <scope>NUCLEOTIDE SEQUENCE [LARGE SCALE GENOMIC DNA]</scope>
    <source>
        <strain evidence="5 6">DSM 17721</strain>
    </source>
</reference>